<dbReference type="InterPro" id="IPR020934">
    <property type="entry name" value="Ribosomal_uS19_CS"/>
</dbReference>
<gene>
    <name evidence="7 9" type="primary">rpsS</name>
    <name evidence="9" type="ORF">STSP1_02074</name>
</gene>
<dbReference type="OrthoDB" id="9797833at2"/>
<evidence type="ECO:0000313" key="9">
    <source>
        <dbReference type="EMBL" id="ARN57653.1"/>
    </source>
</evidence>
<evidence type="ECO:0000256" key="8">
    <source>
        <dbReference type="RuleBase" id="RU003485"/>
    </source>
</evidence>
<dbReference type="RefSeq" id="WP_085756279.1">
    <property type="nucleotide sequence ID" value="NZ_CP021023.1"/>
</dbReference>
<dbReference type="GO" id="GO:0015935">
    <property type="term" value="C:small ribosomal subunit"/>
    <property type="evidence" value="ECO:0007669"/>
    <property type="project" value="InterPro"/>
</dbReference>
<sequence length="87" mass="9934">MARSLKKGPFVDDHLLEKVAQQMEAGTKKPVRTWSRRSTVIPEFVGYTFEVHNGRSFVKVFITEDMVGHKLGEFAPTRTFKGHGTRQ</sequence>
<reference evidence="10" key="1">
    <citation type="submission" date="2017-04" db="EMBL/GenBank/DDBJ databases">
        <title>Comparative genomics and description of representatives of a novel lineage of planctomycetes thriving in anoxic sediments.</title>
        <authorList>
            <person name="Spring S."/>
            <person name="Bunk B."/>
            <person name="Sproer C."/>
        </authorList>
    </citation>
    <scope>NUCLEOTIDE SEQUENCE [LARGE SCALE GENOMIC DNA]</scope>
    <source>
        <strain evidence="10">ST-PulAB-D4</strain>
    </source>
</reference>
<dbReference type="GO" id="GO:0000028">
    <property type="term" value="P:ribosomal small subunit assembly"/>
    <property type="evidence" value="ECO:0007669"/>
    <property type="project" value="TreeGrafter"/>
</dbReference>
<keyword evidence="5 7" id="KW-0687">Ribonucleoprotein</keyword>
<dbReference type="STRING" id="1941349.STSP1_02074"/>
<keyword evidence="2 7" id="KW-0699">rRNA-binding</keyword>
<dbReference type="GO" id="GO:0019843">
    <property type="term" value="F:rRNA binding"/>
    <property type="evidence" value="ECO:0007669"/>
    <property type="project" value="UniProtKB-UniRule"/>
</dbReference>
<dbReference type="AlphaFoldDB" id="A0A1W6LPK9"/>
<dbReference type="Pfam" id="PF00203">
    <property type="entry name" value="Ribosomal_S19"/>
    <property type="match status" value="1"/>
</dbReference>
<keyword evidence="3 7" id="KW-0694">RNA-binding</keyword>
<dbReference type="GO" id="GO:0005737">
    <property type="term" value="C:cytoplasm"/>
    <property type="evidence" value="ECO:0007669"/>
    <property type="project" value="UniProtKB-ARBA"/>
</dbReference>
<dbReference type="SUPFAM" id="SSF54570">
    <property type="entry name" value="Ribosomal protein S19"/>
    <property type="match status" value="1"/>
</dbReference>
<dbReference type="HAMAP" id="MF_00531">
    <property type="entry name" value="Ribosomal_uS19"/>
    <property type="match status" value="1"/>
</dbReference>
<evidence type="ECO:0000256" key="1">
    <source>
        <dbReference type="ARBA" id="ARBA00007345"/>
    </source>
</evidence>
<comment type="similarity">
    <text evidence="1 7 8">Belongs to the universal ribosomal protein uS19 family.</text>
</comment>
<dbReference type="NCBIfam" id="TIGR01050">
    <property type="entry name" value="rpsS_bact"/>
    <property type="match status" value="1"/>
</dbReference>
<evidence type="ECO:0000256" key="6">
    <source>
        <dbReference type="ARBA" id="ARBA00035163"/>
    </source>
</evidence>
<dbReference type="PROSITE" id="PS00323">
    <property type="entry name" value="RIBOSOMAL_S19"/>
    <property type="match status" value="1"/>
</dbReference>
<dbReference type="FunFam" id="3.30.860.10:FF:000001">
    <property type="entry name" value="30S ribosomal protein S19"/>
    <property type="match status" value="1"/>
</dbReference>
<protein>
    <recommendedName>
        <fullName evidence="6 7">Small ribosomal subunit protein uS19</fullName>
    </recommendedName>
</protein>
<dbReference type="PANTHER" id="PTHR11880">
    <property type="entry name" value="RIBOSOMAL PROTEIN S19P FAMILY MEMBER"/>
    <property type="match status" value="1"/>
</dbReference>
<accession>A0A1W6LPK9</accession>
<dbReference type="EMBL" id="CP021023">
    <property type="protein sequence ID" value="ARN57653.1"/>
    <property type="molecule type" value="Genomic_DNA"/>
</dbReference>
<dbReference type="InterPro" id="IPR002222">
    <property type="entry name" value="Ribosomal_uS19"/>
</dbReference>
<dbReference type="PIRSF" id="PIRSF002144">
    <property type="entry name" value="Ribosomal_S19"/>
    <property type="match status" value="1"/>
</dbReference>
<evidence type="ECO:0000256" key="7">
    <source>
        <dbReference type="HAMAP-Rule" id="MF_00531"/>
    </source>
</evidence>
<dbReference type="InterPro" id="IPR005732">
    <property type="entry name" value="Ribosomal_uS19_bac-type"/>
</dbReference>
<dbReference type="Proteomes" id="UP000193334">
    <property type="component" value="Chromosome"/>
</dbReference>
<evidence type="ECO:0000313" key="10">
    <source>
        <dbReference type="Proteomes" id="UP000193334"/>
    </source>
</evidence>
<organism evidence="9 10">
    <name type="scientific">Sedimentisphaera salicampi</name>
    <dbReference type="NCBI Taxonomy" id="1941349"/>
    <lineage>
        <taxon>Bacteria</taxon>
        <taxon>Pseudomonadati</taxon>
        <taxon>Planctomycetota</taxon>
        <taxon>Phycisphaerae</taxon>
        <taxon>Sedimentisphaerales</taxon>
        <taxon>Sedimentisphaeraceae</taxon>
        <taxon>Sedimentisphaera</taxon>
    </lineage>
</organism>
<name>A0A1W6LPK9_9BACT</name>
<comment type="function">
    <text evidence="7">Protein S19 forms a complex with S13 that binds strongly to the 16S ribosomal RNA.</text>
</comment>
<dbReference type="GO" id="GO:0003735">
    <property type="term" value="F:structural constituent of ribosome"/>
    <property type="evidence" value="ECO:0007669"/>
    <property type="project" value="InterPro"/>
</dbReference>
<evidence type="ECO:0000256" key="5">
    <source>
        <dbReference type="ARBA" id="ARBA00023274"/>
    </source>
</evidence>
<evidence type="ECO:0000256" key="3">
    <source>
        <dbReference type="ARBA" id="ARBA00022884"/>
    </source>
</evidence>
<dbReference type="PRINTS" id="PR00975">
    <property type="entry name" value="RIBOSOMALS19"/>
</dbReference>
<dbReference type="InterPro" id="IPR023575">
    <property type="entry name" value="Ribosomal_uS19_SF"/>
</dbReference>
<evidence type="ECO:0000256" key="2">
    <source>
        <dbReference type="ARBA" id="ARBA00022730"/>
    </source>
</evidence>
<keyword evidence="4 7" id="KW-0689">Ribosomal protein</keyword>
<evidence type="ECO:0000256" key="4">
    <source>
        <dbReference type="ARBA" id="ARBA00022980"/>
    </source>
</evidence>
<dbReference type="PANTHER" id="PTHR11880:SF8">
    <property type="entry name" value="SMALL RIBOSOMAL SUBUNIT PROTEIN US19M"/>
    <property type="match status" value="1"/>
</dbReference>
<keyword evidence="10" id="KW-1185">Reference proteome</keyword>
<dbReference type="KEGG" id="pbp:STSP1_02074"/>
<dbReference type="GO" id="GO:0006412">
    <property type="term" value="P:translation"/>
    <property type="evidence" value="ECO:0007669"/>
    <property type="project" value="UniProtKB-UniRule"/>
</dbReference>
<proteinExistence type="inferred from homology"/>
<dbReference type="Gene3D" id="3.30.860.10">
    <property type="entry name" value="30s Ribosomal Protein S19, Chain A"/>
    <property type="match status" value="1"/>
</dbReference>